<dbReference type="GO" id="GO:0005886">
    <property type="term" value="C:plasma membrane"/>
    <property type="evidence" value="ECO:0007669"/>
    <property type="project" value="UniProtKB-SubCell"/>
</dbReference>
<evidence type="ECO:0000256" key="4">
    <source>
        <dbReference type="ARBA" id="ARBA00022989"/>
    </source>
</evidence>
<evidence type="ECO:0000256" key="5">
    <source>
        <dbReference type="ARBA" id="ARBA00023136"/>
    </source>
</evidence>
<evidence type="ECO:0000259" key="7">
    <source>
        <dbReference type="Pfam" id="PF06271"/>
    </source>
</evidence>
<dbReference type="PANTHER" id="PTHR36115:SF10">
    <property type="entry name" value="RDD DOMAIN-CONTAINING PROTEIN"/>
    <property type="match status" value="1"/>
</dbReference>
<feature type="transmembrane region" description="Helical" evidence="6">
    <location>
        <begin position="103"/>
        <end position="126"/>
    </location>
</feature>
<evidence type="ECO:0000313" key="9">
    <source>
        <dbReference type="Proteomes" id="UP000034883"/>
    </source>
</evidence>
<feature type="transmembrane region" description="Helical" evidence="6">
    <location>
        <begin position="14"/>
        <end position="35"/>
    </location>
</feature>
<evidence type="ECO:0000256" key="2">
    <source>
        <dbReference type="ARBA" id="ARBA00022475"/>
    </source>
</evidence>
<evidence type="ECO:0000313" key="8">
    <source>
        <dbReference type="EMBL" id="AKF11074.1"/>
    </source>
</evidence>
<evidence type="ECO:0000256" key="3">
    <source>
        <dbReference type="ARBA" id="ARBA00022692"/>
    </source>
</evidence>
<reference evidence="8 9" key="1">
    <citation type="submission" date="2015-03" db="EMBL/GenBank/DDBJ databases">
        <title>Genome assembly of Sandaracinus amylolyticus DSM 53668.</title>
        <authorList>
            <person name="Sharma G."/>
            <person name="Subramanian S."/>
        </authorList>
    </citation>
    <scope>NUCLEOTIDE SEQUENCE [LARGE SCALE GENOMIC DNA]</scope>
    <source>
        <strain evidence="8 9">DSM 53668</strain>
    </source>
</reference>
<feature type="transmembrane region" description="Helical" evidence="6">
    <location>
        <begin position="55"/>
        <end position="76"/>
    </location>
</feature>
<organism evidence="8 9">
    <name type="scientific">Sandaracinus amylolyticus</name>
    <dbReference type="NCBI Taxonomy" id="927083"/>
    <lineage>
        <taxon>Bacteria</taxon>
        <taxon>Pseudomonadati</taxon>
        <taxon>Myxococcota</taxon>
        <taxon>Polyangia</taxon>
        <taxon>Polyangiales</taxon>
        <taxon>Sandaracinaceae</taxon>
        <taxon>Sandaracinus</taxon>
    </lineage>
</organism>
<dbReference type="STRING" id="927083.DB32_008223"/>
<keyword evidence="3 6" id="KW-0812">Transmembrane</keyword>
<accession>A0A0F6SHU9</accession>
<dbReference type="RefSeq" id="WP_053237978.1">
    <property type="nucleotide sequence ID" value="NZ_CP011125.1"/>
</dbReference>
<evidence type="ECO:0000256" key="1">
    <source>
        <dbReference type="ARBA" id="ARBA00004651"/>
    </source>
</evidence>
<dbReference type="InterPro" id="IPR051791">
    <property type="entry name" value="Pra-immunoreactive"/>
</dbReference>
<dbReference type="KEGG" id="samy:DB32_008223"/>
<dbReference type="AlphaFoldDB" id="A0A0F6SHU9"/>
<gene>
    <name evidence="8" type="ORF">DB32_008223</name>
</gene>
<dbReference type="Proteomes" id="UP000034883">
    <property type="component" value="Chromosome"/>
</dbReference>
<dbReference type="EMBL" id="CP011125">
    <property type="protein sequence ID" value="AKF11074.1"/>
    <property type="molecule type" value="Genomic_DNA"/>
</dbReference>
<name>A0A0F6SHU9_9BACT</name>
<comment type="subcellular location">
    <subcellularLocation>
        <location evidence="1">Cell membrane</location>
        <topology evidence="1">Multi-pass membrane protein</topology>
    </subcellularLocation>
</comment>
<keyword evidence="5 6" id="KW-0472">Membrane</keyword>
<keyword evidence="4 6" id="KW-1133">Transmembrane helix</keyword>
<sequence>MSDEAEPAGIVSRFAAFVIDLALVGAGSSAAAWFVDVTGSMLLPSSSWTREVTSALAGASCATIAAVYFVGLWAIAGRTAGLLLLGLRVVPANGGARLPFARALLRFVGCILAALPLYLGFVWILFDPDRRGWHDRIAGTRVVYDPPLAARGRRVLRPPRGASVA</sequence>
<keyword evidence="2" id="KW-1003">Cell membrane</keyword>
<feature type="domain" description="RDD" evidence="7">
    <location>
        <begin position="8"/>
        <end position="139"/>
    </location>
</feature>
<dbReference type="PANTHER" id="PTHR36115">
    <property type="entry name" value="PROLINE-RICH ANTIGEN HOMOLOG-RELATED"/>
    <property type="match status" value="1"/>
</dbReference>
<dbReference type="InterPro" id="IPR010432">
    <property type="entry name" value="RDD"/>
</dbReference>
<proteinExistence type="predicted"/>
<keyword evidence="9" id="KW-1185">Reference proteome</keyword>
<protein>
    <recommendedName>
        <fullName evidence="7">RDD domain-containing protein</fullName>
    </recommendedName>
</protein>
<dbReference type="Pfam" id="PF06271">
    <property type="entry name" value="RDD"/>
    <property type="match status" value="1"/>
</dbReference>
<dbReference type="OrthoDB" id="9787732at2"/>
<evidence type="ECO:0000256" key="6">
    <source>
        <dbReference type="SAM" id="Phobius"/>
    </source>
</evidence>